<sequence>MQRMVIFTQLLICAIVDKVLSFECDISQEVCETSLNIEHQLTMMHPTEKAVYPKNGKLYKYDVTNTKDAAHITIDDVITADGWETARLVVVANGTLPGPPIIVYEGQTVIVHVTNHLKSEEVTIHWHGLPQEGSPYMDGVPFLSQCPISTGQTFIYKFIASHKGTYWYHSHVGSQRSKGLFGAFIIRERKPVEIEEHILTIQEWNHDYDSDMEDARMMFGGYDNREKFQVSRSLDGQYFSSLKAHSGLINGKGRFWDSHKNTHNEAPLEIFTVKQGNKYRFRIIGVGALYPWTISVDGHKITVVASDGFDVEPQIADSVIINAGERYDVIIDADQPIGNYWIRAKTLESNRNTSVEAILHYQGASDTEPLSIPRTCTDTDKCLVVNCFFIYYPQNDFTLCLPVDKLKHNTDNDQAPKVIQGKFTEYFLNFAFPGKSFTPGSVNGRRFISPTKIALANPKDMDYPCDNTECDEQTICNCTYSLNLKHGDTVQMVFLNMGSEKGWAHPIHMHGHTFYVLKMGYAQYDNRTGEMIGENKDIDCRGGVAKNESFCNDATWSNSSWVNGNIPDLELKKPVRKDTIIVPSGGYVVTRIVADNPGVWFMHCHIELHATDGMAIIINESHVNHPSPPQNFPRCHSFQEYDSTITQRPEDDDLFEINVLSIVSDVIICSIVLYSKSVSLLPGLFRRNTPVFCVTILKDHATRKSKVAKDNGRAKEFIKRKDYPDKSRCYECGEEGHLSYKCPKNLLGEREPPPKKERKRKKFEGE</sequence>
<dbReference type="CDD" id="cd13884">
    <property type="entry name" value="CuRO_2_tcLCC_insect_like"/>
    <property type="match status" value="1"/>
</dbReference>
<comment type="caution">
    <text evidence="9">The sequence shown here is derived from an EMBL/GenBank/DDBJ whole genome shotgun (WGS) entry which is preliminary data.</text>
</comment>
<dbReference type="Gene3D" id="2.60.40.420">
    <property type="entry name" value="Cupredoxins - blue copper proteins"/>
    <property type="match status" value="3"/>
</dbReference>
<keyword evidence="5" id="KW-0862">Zinc</keyword>
<feature type="chain" id="PRO_5032505041" description="CCHC-type domain-containing protein" evidence="7">
    <location>
        <begin position="22"/>
        <end position="766"/>
    </location>
</feature>
<dbReference type="InterPro" id="IPR011707">
    <property type="entry name" value="Cu-oxidase-like_N"/>
</dbReference>
<evidence type="ECO:0000256" key="2">
    <source>
        <dbReference type="ARBA" id="ARBA00022723"/>
    </source>
</evidence>
<dbReference type="InterPro" id="IPR002355">
    <property type="entry name" value="Cu_oxidase_Cu_BS"/>
</dbReference>
<organism evidence="9 10">
    <name type="scientific">Mytilus galloprovincialis</name>
    <name type="common">Mediterranean mussel</name>
    <dbReference type="NCBI Taxonomy" id="29158"/>
    <lineage>
        <taxon>Eukaryota</taxon>
        <taxon>Metazoa</taxon>
        <taxon>Spiralia</taxon>
        <taxon>Lophotrochozoa</taxon>
        <taxon>Mollusca</taxon>
        <taxon>Bivalvia</taxon>
        <taxon>Autobranchia</taxon>
        <taxon>Pteriomorphia</taxon>
        <taxon>Mytilida</taxon>
        <taxon>Mytiloidea</taxon>
        <taxon>Mytilidae</taxon>
        <taxon>Mytilinae</taxon>
        <taxon>Mytilus</taxon>
    </lineage>
</organism>
<dbReference type="Pfam" id="PF07732">
    <property type="entry name" value="Cu-oxidase_3"/>
    <property type="match status" value="1"/>
</dbReference>
<keyword evidence="10" id="KW-1185">Reference proteome</keyword>
<dbReference type="GO" id="GO:0005507">
    <property type="term" value="F:copper ion binding"/>
    <property type="evidence" value="ECO:0007669"/>
    <property type="project" value="InterPro"/>
</dbReference>
<dbReference type="Pfam" id="PF07731">
    <property type="entry name" value="Cu-oxidase_2"/>
    <property type="match status" value="1"/>
</dbReference>
<evidence type="ECO:0000313" key="10">
    <source>
        <dbReference type="Proteomes" id="UP000596742"/>
    </source>
</evidence>
<evidence type="ECO:0000256" key="7">
    <source>
        <dbReference type="SAM" id="SignalP"/>
    </source>
</evidence>
<protein>
    <recommendedName>
        <fullName evidence="8">CCHC-type domain-containing protein</fullName>
    </recommendedName>
</protein>
<dbReference type="InterPro" id="IPR033138">
    <property type="entry name" value="Cu_oxidase_CS"/>
</dbReference>
<dbReference type="AlphaFoldDB" id="A0A8B6GQC5"/>
<dbReference type="SUPFAM" id="SSF49503">
    <property type="entry name" value="Cupredoxins"/>
    <property type="match status" value="3"/>
</dbReference>
<evidence type="ECO:0000259" key="8">
    <source>
        <dbReference type="PROSITE" id="PS50158"/>
    </source>
</evidence>
<dbReference type="InterPro" id="IPR001878">
    <property type="entry name" value="Znf_CCHC"/>
</dbReference>
<dbReference type="Pfam" id="PF00394">
    <property type="entry name" value="Cu-oxidase"/>
    <property type="match status" value="1"/>
</dbReference>
<dbReference type="PANTHER" id="PTHR11709:SF394">
    <property type="entry name" value="FI03373P-RELATED"/>
    <property type="match status" value="1"/>
</dbReference>
<keyword evidence="7" id="KW-0732">Signal</keyword>
<keyword evidence="5" id="KW-0863">Zinc-finger</keyword>
<evidence type="ECO:0000256" key="6">
    <source>
        <dbReference type="SAM" id="MobiDB-lite"/>
    </source>
</evidence>
<dbReference type="CDD" id="cd13858">
    <property type="entry name" value="CuRO_1_tcLCC2_insect_like"/>
    <property type="match status" value="1"/>
</dbReference>
<evidence type="ECO:0000256" key="4">
    <source>
        <dbReference type="ARBA" id="ARBA00023008"/>
    </source>
</evidence>
<dbReference type="InterPro" id="IPR001117">
    <property type="entry name" value="Cu-oxidase_2nd"/>
</dbReference>
<dbReference type="GO" id="GO:0016491">
    <property type="term" value="F:oxidoreductase activity"/>
    <property type="evidence" value="ECO:0007669"/>
    <property type="project" value="UniProtKB-KW"/>
</dbReference>
<dbReference type="GO" id="GO:0008270">
    <property type="term" value="F:zinc ion binding"/>
    <property type="evidence" value="ECO:0007669"/>
    <property type="project" value="UniProtKB-KW"/>
</dbReference>
<dbReference type="CDD" id="cd13905">
    <property type="entry name" value="CuRO_3_tcLLC2_insect_like"/>
    <property type="match status" value="1"/>
</dbReference>
<dbReference type="InterPro" id="IPR008972">
    <property type="entry name" value="Cupredoxin"/>
</dbReference>
<dbReference type="GO" id="GO:0005886">
    <property type="term" value="C:plasma membrane"/>
    <property type="evidence" value="ECO:0007669"/>
    <property type="project" value="TreeGrafter"/>
</dbReference>
<keyword evidence="2" id="KW-0479">Metal-binding</keyword>
<feature type="compositionally biased region" description="Basic residues" evidence="6">
    <location>
        <begin position="756"/>
        <end position="766"/>
    </location>
</feature>
<dbReference type="InterPro" id="IPR011706">
    <property type="entry name" value="Cu-oxidase_C"/>
</dbReference>
<evidence type="ECO:0000256" key="3">
    <source>
        <dbReference type="ARBA" id="ARBA00023002"/>
    </source>
</evidence>
<dbReference type="PROSITE" id="PS00080">
    <property type="entry name" value="MULTICOPPER_OXIDASE2"/>
    <property type="match status" value="1"/>
</dbReference>
<accession>A0A8B6GQC5</accession>
<dbReference type="InterPro" id="IPR036875">
    <property type="entry name" value="Znf_CCHC_sf"/>
</dbReference>
<name>A0A8B6GQC5_MYTGA</name>
<dbReference type="PROSITE" id="PS00079">
    <property type="entry name" value="MULTICOPPER_OXIDASE1"/>
    <property type="match status" value="2"/>
</dbReference>
<dbReference type="GO" id="GO:0006826">
    <property type="term" value="P:iron ion transport"/>
    <property type="evidence" value="ECO:0007669"/>
    <property type="project" value="TreeGrafter"/>
</dbReference>
<dbReference type="Proteomes" id="UP000596742">
    <property type="component" value="Unassembled WGS sequence"/>
</dbReference>
<evidence type="ECO:0000313" key="9">
    <source>
        <dbReference type="EMBL" id="VDI67994.1"/>
    </source>
</evidence>
<feature type="domain" description="CCHC-type" evidence="8">
    <location>
        <begin position="728"/>
        <end position="744"/>
    </location>
</feature>
<feature type="signal peptide" evidence="7">
    <location>
        <begin position="1"/>
        <end position="21"/>
    </location>
</feature>
<dbReference type="Pfam" id="PF00098">
    <property type="entry name" value="zf-CCHC"/>
    <property type="match status" value="1"/>
</dbReference>
<gene>
    <name evidence="9" type="ORF">MGAL_10B004037</name>
</gene>
<evidence type="ECO:0000256" key="5">
    <source>
        <dbReference type="PROSITE-ProRule" id="PRU00047"/>
    </source>
</evidence>
<dbReference type="SUPFAM" id="SSF57756">
    <property type="entry name" value="Retrovirus zinc finger-like domains"/>
    <property type="match status" value="1"/>
</dbReference>
<comment type="similarity">
    <text evidence="1">Belongs to the multicopper oxidase family.</text>
</comment>
<keyword evidence="3" id="KW-0560">Oxidoreductase</keyword>
<dbReference type="FunFam" id="4.10.60.10:FF:000009">
    <property type="entry name" value="Zinc finger CCHC-type and RNA-binding motif-containing protein 1"/>
    <property type="match status" value="1"/>
</dbReference>
<dbReference type="SMART" id="SM00343">
    <property type="entry name" value="ZnF_C2HC"/>
    <property type="match status" value="1"/>
</dbReference>
<feature type="region of interest" description="Disordered" evidence="6">
    <location>
        <begin position="743"/>
        <end position="766"/>
    </location>
</feature>
<dbReference type="InterPro" id="IPR045087">
    <property type="entry name" value="Cu-oxidase_fam"/>
</dbReference>
<dbReference type="PROSITE" id="PS50158">
    <property type="entry name" value="ZF_CCHC"/>
    <property type="match status" value="1"/>
</dbReference>
<dbReference type="GO" id="GO:0003676">
    <property type="term" value="F:nucleic acid binding"/>
    <property type="evidence" value="ECO:0007669"/>
    <property type="project" value="InterPro"/>
</dbReference>
<dbReference type="EMBL" id="UYJE01008860">
    <property type="protein sequence ID" value="VDI67994.1"/>
    <property type="molecule type" value="Genomic_DNA"/>
</dbReference>
<keyword evidence="4" id="KW-0186">Copper</keyword>
<dbReference type="Gene3D" id="4.10.60.10">
    <property type="entry name" value="Zinc finger, CCHC-type"/>
    <property type="match status" value="1"/>
</dbReference>
<dbReference type="FunFam" id="2.60.40.420:FF:000045">
    <property type="entry name" value="Laccase 2"/>
    <property type="match status" value="1"/>
</dbReference>
<dbReference type="PANTHER" id="PTHR11709">
    <property type="entry name" value="MULTI-COPPER OXIDASE"/>
    <property type="match status" value="1"/>
</dbReference>
<evidence type="ECO:0000256" key="1">
    <source>
        <dbReference type="ARBA" id="ARBA00010609"/>
    </source>
</evidence>
<dbReference type="OrthoDB" id="2121828at2759"/>
<reference evidence="9" key="1">
    <citation type="submission" date="2018-11" db="EMBL/GenBank/DDBJ databases">
        <authorList>
            <person name="Alioto T."/>
            <person name="Alioto T."/>
        </authorList>
    </citation>
    <scope>NUCLEOTIDE SEQUENCE</scope>
</reference>
<proteinExistence type="inferred from homology"/>